<dbReference type="NCBIfam" id="TIGR00042">
    <property type="entry name" value="RdgB/HAM1 family non-canonical purine NTP pyrophosphatase"/>
    <property type="match status" value="1"/>
</dbReference>
<dbReference type="CDD" id="cd00515">
    <property type="entry name" value="HAM1"/>
    <property type="match status" value="1"/>
</dbReference>
<dbReference type="AlphaFoldDB" id="A0A075HQB0"/>
<dbReference type="EMBL" id="KF901098">
    <property type="protein sequence ID" value="AIF18009.1"/>
    <property type="molecule type" value="Genomic_DNA"/>
</dbReference>
<sequence>MQQLSELYFASSNTHKFEEAQRILSNLGVNITLFKTTLEEIQSDSLSKIATRKVIDAYAKVQKPVIIEDDGIFIDSLNGFPGPYSSYVYDTIGNNGIIRLLENIEFRDAKFVAIIAYWNGIDDVQIFESSISGKISSFIEKGGWGYDPIFIPDGELKTYANVSDKDRLSHRAASLKKFSDWFMHKH</sequence>
<name>A0A075HQB0_9ARCH</name>
<dbReference type="GO" id="GO:0047429">
    <property type="term" value="F:nucleoside triphosphate diphosphatase activity"/>
    <property type="evidence" value="ECO:0007669"/>
    <property type="project" value="InterPro"/>
</dbReference>
<dbReference type="GO" id="GO:0005737">
    <property type="term" value="C:cytoplasm"/>
    <property type="evidence" value="ECO:0007669"/>
    <property type="project" value="TreeGrafter"/>
</dbReference>
<evidence type="ECO:0000256" key="1">
    <source>
        <dbReference type="ARBA" id="ARBA00008023"/>
    </source>
</evidence>
<dbReference type="InterPro" id="IPR029001">
    <property type="entry name" value="ITPase-like_fam"/>
</dbReference>
<evidence type="ECO:0000313" key="4">
    <source>
        <dbReference type="EMBL" id="AIF18009.1"/>
    </source>
</evidence>
<gene>
    <name evidence="4" type="primary">rdgB</name>
</gene>
<accession>A0A075HQB0</accession>
<dbReference type="PANTHER" id="PTHR11067">
    <property type="entry name" value="INOSINE TRIPHOSPHATE PYROPHOSPHATASE/HAM1 PROTEIN"/>
    <property type="match status" value="1"/>
</dbReference>
<proteinExistence type="inferred from homology"/>
<dbReference type="GO" id="GO:0009143">
    <property type="term" value="P:nucleoside triphosphate catabolic process"/>
    <property type="evidence" value="ECO:0007669"/>
    <property type="project" value="InterPro"/>
</dbReference>
<comment type="similarity">
    <text evidence="1 3">Belongs to the HAM1 NTPase family.</text>
</comment>
<evidence type="ECO:0000256" key="2">
    <source>
        <dbReference type="ARBA" id="ARBA00022801"/>
    </source>
</evidence>
<dbReference type="InterPro" id="IPR002637">
    <property type="entry name" value="RdgB/HAM1"/>
</dbReference>
<dbReference type="Gene3D" id="3.90.950.10">
    <property type="match status" value="1"/>
</dbReference>
<dbReference type="SUPFAM" id="SSF52972">
    <property type="entry name" value="ITPase-like"/>
    <property type="match status" value="1"/>
</dbReference>
<reference evidence="4" key="1">
    <citation type="journal article" date="2014" name="Genome Biol. Evol.">
        <title>Pangenome evidence for extensive interdomain horizontal transfer affecting lineage core and shell genes in uncultured planktonic thaumarchaeota and euryarchaeota.</title>
        <authorList>
            <person name="Deschamps P."/>
            <person name="Zivanovic Y."/>
            <person name="Moreira D."/>
            <person name="Rodriguez-Valera F."/>
            <person name="Lopez-Garcia P."/>
        </authorList>
    </citation>
    <scope>NUCLEOTIDE SEQUENCE</scope>
</reference>
<dbReference type="Pfam" id="PF01725">
    <property type="entry name" value="Ham1p_like"/>
    <property type="match status" value="1"/>
</dbReference>
<dbReference type="EC" id="3.6.1.19" evidence="4"/>
<organism evidence="4">
    <name type="scientific">uncultured marine thaumarchaeote KM3_79_H09</name>
    <dbReference type="NCBI Taxonomy" id="1456299"/>
    <lineage>
        <taxon>Archaea</taxon>
        <taxon>Nitrososphaerota</taxon>
        <taxon>environmental samples</taxon>
    </lineage>
</organism>
<protein>
    <submittedName>
        <fullName evidence="4">RdgB/HAM1 family non-canonical purine NTP pyrophosphatase (RdgB)</fullName>
        <ecNumber evidence="4">3.6.1.19</ecNumber>
    </submittedName>
</protein>
<evidence type="ECO:0000256" key="3">
    <source>
        <dbReference type="RuleBase" id="RU003781"/>
    </source>
</evidence>
<dbReference type="PANTHER" id="PTHR11067:SF9">
    <property type="entry name" value="INOSINE TRIPHOSPHATE PYROPHOSPHATASE"/>
    <property type="match status" value="1"/>
</dbReference>
<keyword evidence="2 3" id="KW-0378">Hydrolase</keyword>